<organism evidence="2 3">
    <name type="scientific">Pseudocercospora eumusae</name>
    <dbReference type="NCBI Taxonomy" id="321146"/>
    <lineage>
        <taxon>Eukaryota</taxon>
        <taxon>Fungi</taxon>
        <taxon>Dikarya</taxon>
        <taxon>Ascomycota</taxon>
        <taxon>Pezizomycotina</taxon>
        <taxon>Dothideomycetes</taxon>
        <taxon>Dothideomycetidae</taxon>
        <taxon>Mycosphaerellales</taxon>
        <taxon>Mycosphaerellaceae</taxon>
        <taxon>Pseudocercospora</taxon>
    </lineage>
</organism>
<reference evidence="2 3" key="1">
    <citation type="submission" date="2015-07" db="EMBL/GenBank/DDBJ databases">
        <title>Comparative genomics of the Sigatoka disease complex on banana suggests a link between parallel evolutionary changes in Pseudocercospora fijiensis and Pseudocercospora eumusae and increased virulence on the banana host.</title>
        <authorList>
            <person name="Chang T.-C."/>
            <person name="Salvucci A."/>
            <person name="Crous P.W."/>
            <person name="Stergiopoulos I."/>
        </authorList>
    </citation>
    <scope>NUCLEOTIDE SEQUENCE [LARGE SCALE GENOMIC DNA]</scope>
    <source>
        <strain evidence="2 3">CBS 114824</strain>
    </source>
</reference>
<accession>A0A139HNF4</accession>
<feature type="region of interest" description="Disordered" evidence="1">
    <location>
        <begin position="64"/>
        <end position="97"/>
    </location>
</feature>
<name>A0A139HNF4_9PEZI</name>
<evidence type="ECO:0000256" key="1">
    <source>
        <dbReference type="SAM" id="MobiDB-lite"/>
    </source>
</evidence>
<dbReference type="AlphaFoldDB" id="A0A139HNF4"/>
<evidence type="ECO:0000313" key="2">
    <source>
        <dbReference type="EMBL" id="KXT03966.1"/>
    </source>
</evidence>
<keyword evidence="3" id="KW-1185">Reference proteome</keyword>
<gene>
    <name evidence="2" type="ORF">AC578_9331</name>
</gene>
<proteinExistence type="predicted"/>
<protein>
    <submittedName>
        <fullName evidence="2">Uncharacterized protein</fullName>
    </submittedName>
</protein>
<dbReference type="Proteomes" id="UP000070133">
    <property type="component" value="Unassembled WGS sequence"/>
</dbReference>
<sequence length="97" mass="10606">MAVKTVNSAPGWRRWSSSLCDHHGLMAARVVQPLLHVLMHVTSNQSIGSQLFLAYWTVDMTKRSPGARQPAVGPQVQEPGGSENSDLTIPWSANLEI</sequence>
<evidence type="ECO:0000313" key="3">
    <source>
        <dbReference type="Proteomes" id="UP000070133"/>
    </source>
</evidence>
<comment type="caution">
    <text evidence="2">The sequence shown here is derived from an EMBL/GenBank/DDBJ whole genome shotgun (WGS) entry which is preliminary data.</text>
</comment>
<dbReference type="EMBL" id="LFZN01000025">
    <property type="protein sequence ID" value="KXT03966.1"/>
    <property type="molecule type" value="Genomic_DNA"/>
</dbReference>